<evidence type="ECO:0000259" key="4">
    <source>
        <dbReference type="Pfam" id="PF00808"/>
    </source>
</evidence>
<dbReference type="PANTHER" id="PTHR10252:SF151">
    <property type="entry name" value="DNA POLYMERASE EPSILON NONCATALYTIC SUBUNIT"/>
    <property type="match status" value="1"/>
</dbReference>
<feature type="region of interest" description="Disordered" evidence="3">
    <location>
        <begin position="221"/>
        <end position="252"/>
    </location>
</feature>
<feature type="compositionally biased region" description="Polar residues" evidence="3">
    <location>
        <begin position="302"/>
        <end position="327"/>
    </location>
</feature>
<dbReference type="AlphaFoldDB" id="A0A9W6T5G5"/>
<proteinExistence type="predicted"/>
<evidence type="ECO:0000256" key="1">
    <source>
        <dbReference type="ARBA" id="ARBA00004123"/>
    </source>
</evidence>
<dbReference type="InterPro" id="IPR003958">
    <property type="entry name" value="CBFA_NFYB_domain"/>
</dbReference>
<sequence length="348" mass="37528">MTKDTETVADQIVGTITPKLVEANAEGKETAEIPEVMEVDKPADTTSTTGATPAVVSDIPESSLSLPLARIKKIIKLDPEHISSTESANYLIGVATEMFIMNLAEKASFIAKTENRKKIQYKDFFSAINASENLLFLSDIIPKTQPLSELINQGVVSISEKKLRKNGNLGDGPVPKSNEDDEEDDDDQDHNMGGDEGEVGEGSNKKDYTSEINKLQEEIENLENGTSPDSKPVDILNSDNNNVDSEDNNAKKRRIKSLLNNPGETSSVPVAGLGKGQQTLPFKKIPMSSVLKNTPSPFPPSASVQSSEPVSAPQANAGQEQPQQEIQPSKPEIAGSQSKEDVDVVMID</sequence>
<dbReference type="GO" id="GO:0006261">
    <property type="term" value="P:DNA-templated DNA replication"/>
    <property type="evidence" value="ECO:0007669"/>
    <property type="project" value="TreeGrafter"/>
</dbReference>
<evidence type="ECO:0000313" key="5">
    <source>
        <dbReference type="EMBL" id="GME73403.1"/>
    </source>
</evidence>
<feature type="compositionally biased region" description="Acidic residues" evidence="3">
    <location>
        <begin position="179"/>
        <end position="188"/>
    </location>
</feature>
<dbReference type="Gene3D" id="1.10.20.10">
    <property type="entry name" value="Histone, subunit A"/>
    <property type="match status" value="1"/>
</dbReference>
<comment type="caution">
    <text evidence="5">The sequence shown here is derived from an EMBL/GenBank/DDBJ whole genome shotgun (WGS) entry which is preliminary data.</text>
</comment>
<dbReference type="SUPFAM" id="SSF47113">
    <property type="entry name" value="Histone-fold"/>
    <property type="match status" value="1"/>
</dbReference>
<accession>A0A9W6T5G5</accession>
<dbReference type="GO" id="GO:0008623">
    <property type="term" value="C:CHRAC"/>
    <property type="evidence" value="ECO:0007669"/>
    <property type="project" value="TreeGrafter"/>
</dbReference>
<organism evidence="5 6">
    <name type="scientific">Candida boidinii</name>
    <name type="common">Yeast</name>
    <dbReference type="NCBI Taxonomy" id="5477"/>
    <lineage>
        <taxon>Eukaryota</taxon>
        <taxon>Fungi</taxon>
        <taxon>Dikarya</taxon>
        <taxon>Ascomycota</taxon>
        <taxon>Saccharomycotina</taxon>
        <taxon>Pichiomycetes</taxon>
        <taxon>Pichiales</taxon>
        <taxon>Pichiaceae</taxon>
        <taxon>Ogataea</taxon>
        <taxon>Ogataea/Candida clade</taxon>
    </lineage>
</organism>
<keyword evidence="6" id="KW-1185">Reference proteome</keyword>
<feature type="region of interest" description="Disordered" evidence="3">
    <location>
        <begin position="164"/>
        <end position="206"/>
    </location>
</feature>
<dbReference type="EMBL" id="BSXN01001519">
    <property type="protein sequence ID" value="GME73403.1"/>
    <property type="molecule type" value="Genomic_DNA"/>
</dbReference>
<dbReference type="InterPro" id="IPR009072">
    <property type="entry name" value="Histone-fold"/>
</dbReference>
<reference evidence="5" key="1">
    <citation type="submission" date="2023-04" db="EMBL/GenBank/DDBJ databases">
        <title>Candida boidinii NBRC 10035.</title>
        <authorList>
            <person name="Ichikawa N."/>
            <person name="Sato H."/>
            <person name="Tonouchi N."/>
        </authorList>
    </citation>
    <scope>NUCLEOTIDE SEQUENCE</scope>
    <source>
        <strain evidence="5">NBRC 10035</strain>
    </source>
</reference>
<dbReference type="PANTHER" id="PTHR10252">
    <property type="entry name" value="HISTONE-LIKE TRANSCRIPTION FACTOR CCAAT-RELATED"/>
    <property type="match status" value="1"/>
</dbReference>
<name>A0A9W6T5G5_CANBO</name>
<dbReference type="GO" id="GO:0046982">
    <property type="term" value="F:protein heterodimerization activity"/>
    <property type="evidence" value="ECO:0007669"/>
    <property type="project" value="InterPro"/>
</dbReference>
<feature type="domain" description="Transcription factor CBF/NF-Y/archaeal histone" evidence="4">
    <location>
        <begin position="65"/>
        <end position="127"/>
    </location>
</feature>
<gene>
    <name evidence="5" type="ORF">Cboi02_000402900</name>
</gene>
<evidence type="ECO:0000256" key="3">
    <source>
        <dbReference type="SAM" id="MobiDB-lite"/>
    </source>
</evidence>
<dbReference type="Proteomes" id="UP001165120">
    <property type="component" value="Unassembled WGS sequence"/>
</dbReference>
<dbReference type="InterPro" id="IPR050568">
    <property type="entry name" value="Transcr_DNA_Rep_Reg"/>
</dbReference>
<evidence type="ECO:0000256" key="2">
    <source>
        <dbReference type="ARBA" id="ARBA00023242"/>
    </source>
</evidence>
<dbReference type="CDD" id="cd22929">
    <property type="entry name" value="HFD_POLE4-like"/>
    <property type="match status" value="1"/>
</dbReference>
<feature type="region of interest" description="Disordered" evidence="3">
    <location>
        <begin position="287"/>
        <end position="348"/>
    </location>
</feature>
<comment type="subcellular location">
    <subcellularLocation>
        <location evidence="1">Nucleus</location>
    </subcellularLocation>
</comment>
<protein>
    <submittedName>
        <fullName evidence="5">Unnamed protein product</fullName>
    </submittedName>
</protein>
<evidence type="ECO:0000313" key="6">
    <source>
        <dbReference type="Proteomes" id="UP001165120"/>
    </source>
</evidence>
<dbReference type="Pfam" id="PF00808">
    <property type="entry name" value="CBFD_NFYB_HMF"/>
    <property type="match status" value="1"/>
</dbReference>
<keyword evidence="2" id="KW-0539">Nucleus</keyword>